<gene>
    <name evidence="7" type="ORF">FHS81_002371</name>
</gene>
<reference evidence="7 8" key="1">
    <citation type="submission" date="2020-08" db="EMBL/GenBank/DDBJ databases">
        <title>Genomic Encyclopedia of Type Strains, Phase IV (KMG-IV): sequencing the most valuable type-strain genomes for metagenomic binning, comparative biology and taxonomic classification.</title>
        <authorList>
            <person name="Goeker M."/>
        </authorList>
    </citation>
    <scope>NUCLEOTIDE SEQUENCE [LARGE SCALE GENOMIC DNA]</scope>
    <source>
        <strain evidence="7 8">DSM 28760</strain>
    </source>
</reference>
<organism evidence="7 8">
    <name type="scientific">Pseudochelatococcus contaminans</name>
    <dbReference type="NCBI Taxonomy" id="1538103"/>
    <lineage>
        <taxon>Bacteria</taxon>
        <taxon>Pseudomonadati</taxon>
        <taxon>Pseudomonadota</taxon>
        <taxon>Alphaproteobacteria</taxon>
        <taxon>Hyphomicrobiales</taxon>
        <taxon>Chelatococcaceae</taxon>
        <taxon>Pseudochelatococcus</taxon>
    </lineage>
</organism>
<feature type="domain" description="ABC transporter" evidence="6">
    <location>
        <begin position="13"/>
        <end position="264"/>
    </location>
</feature>
<evidence type="ECO:0000313" key="7">
    <source>
        <dbReference type="EMBL" id="MBB3810275.1"/>
    </source>
</evidence>
<dbReference type="InterPro" id="IPR013563">
    <property type="entry name" value="Oligopep_ABC_C"/>
</dbReference>
<evidence type="ECO:0000256" key="2">
    <source>
        <dbReference type="ARBA" id="ARBA00005417"/>
    </source>
</evidence>
<dbReference type="PANTHER" id="PTHR43776:SF7">
    <property type="entry name" value="D,D-DIPEPTIDE TRANSPORT ATP-BINDING PROTEIN DDPF-RELATED"/>
    <property type="match status" value="1"/>
</dbReference>
<dbReference type="Pfam" id="PF08352">
    <property type="entry name" value="oligo_HPY"/>
    <property type="match status" value="1"/>
</dbReference>
<dbReference type="GO" id="GO:0055085">
    <property type="term" value="P:transmembrane transport"/>
    <property type="evidence" value="ECO:0007669"/>
    <property type="project" value="UniProtKB-ARBA"/>
</dbReference>
<keyword evidence="3" id="KW-0813">Transport</keyword>
<accession>A0A7W6EHM8</accession>
<evidence type="ECO:0000256" key="3">
    <source>
        <dbReference type="ARBA" id="ARBA00022448"/>
    </source>
</evidence>
<evidence type="ECO:0000313" key="8">
    <source>
        <dbReference type="Proteomes" id="UP000537592"/>
    </source>
</evidence>
<name>A0A7W6EHM8_9HYPH</name>
<keyword evidence="5 7" id="KW-0067">ATP-binding</keyword>
<dbReference type="SMART" id="SM00382">
    <property type="entry name" value="AAA"/>
    <property type="match status" value="1"/>
</dbReference>
<proteinExistence type="inferred from homology"/>
<dbReference type="RefSeq" id="WP_183753165.1">
    <property type="nucleotide sequence ID" value="NZ_JACICC010000005.1"/>
</dbReference>
<dbReference type="GO" id="GO:0005524">
    <property type="term" value="F:ATP binding"/>
    <property type="evidence" value="ECO:0007669"/>
    <property type="project" value="UniProtKB-KW"/>
</dbReference>
<dbReference type="PROSITE" id="PS00211">
    <property type="entry name" value="ABC_TRANSPORTER_1"/>
    <property type="match status" value="1"/>
</dbReference>
<dbReference type="InterPro" id="IPR017871">
    <property type="entry name" value="ABC_transporter-like_CS"/>
</dbReference>
<dbReference type="EMBL" id="JACICC010000005">
    <property type="protein sequence ID" value="MBB3810275.1"/>
    <property type="molecule type" value="Genomic_DNA"/>
</dbReference>
<dbReference type="InterPro" id="IPR050319">
    <property type="entry name" value="ABC_transp_ATP-bind"/>
</dbReference>
<dbReference type="InterPro" id="IPR003593">
    <property type="entry name" value="AAA+_ATPase"/>
</dbReference>
<dbReference type="CDD" id="cd03257">
    <property type="entry name" value="ABC_NikE_OppD_transporters"/>
    <property type="match status" value="1"/>
</dbReference>
<dbReference type="PANTHER" id="PTHR43776">
    <property type="entry name" value="TRANSPORT ATP-BINDING PROTEIN"/>
    <property type="match status" value="1"/>
</dbReference>
<evidence type="ECO:0000256" key="1">
    <source>
        <dbReference type="ARBA" id="ARBA00004417"/>
    </source>
</evidence>
<evidence type="ECO:0000256" key="5">
    <source>
        <dbReference type="ARBA" id="ARBA00022840"/>
    </source>
</evidence>
<dbReference type="InterPro" id="IPR003439">
    <property type="entry name" value="ABC_transporter-like_ATP-bd"/>
</dbReference>
<dbReference type="GO" id="GO:0005886">
    <property type="term" value="C:plasma membrane"/>
    <property type="evidence" value="ECO:0007669"/>
    <property type="project" value="UniProtKB-SubCell"/>
</dbReference>
<dbReference type="PROSITE" id="PS50893">
    <property type="entry name" value="ABC_TRANSPORTER_2"/>
    <property type="match status" value="1"/>
</dbReference>
<keyword evidence="4" id="KW-0547">Nucleotide-binding</keyword>
<sequence>MIPSVQGNAPDLLRVEGLVRHYRGDAGIFSRHRHVVPAVDDVSFTIGRGETLGLVGESGSGKSTVGRLIMRLDDADAGRIVFDGRDITDLRGQGLIDLRRRLQVVFQDPYASLNPRRRVGDIVGAGLRAHGVETSQSGLRDRVAGLFRRVGLDPGQLDRYPHEFSGGQRQRIGIARALSLEPELIVADEPITALDVSIQAQIINLLLDLQDETGLSYLFIAHDLGMVRHISHRVAVMRRGRIVEYGPVGAVFDDARHPYTRALISAIPIPDPDREASRRQIAGDDGEVASDAKLREVGRGHWVLA</sequence>
<protein>
    <submittedName>
        <fullName evidence="7">Peptide/nickel transport system ATP-binding protein</fullName>
    </submittedName>
</protein>
<dbReference type="FunFam" id="3.40.50.300:FF:000016">
    <property type="entry name" value="Oligopeptide ABC transporter ATP-binding component"/>
    <property type="match status" value="1"/>
</dbReference>
<keyword evidence="8" id="KW-1185">Reference proteome</keyword>
<comment type="similarity">
    <text evidence="2">Belongs to the ABC transporter superfamily.</text>
</comment>
<dbReference type="Gene3D" id="3.40.50.300">
    <property type="entry name" value="P-loop containing nucleotide triphosphate hydrolases"/>
    <property type="match status" value="1"/>
</dbReference>
<dbReference type="Pfam" id="PF00005">
    <property type="entry name" value="ABC_tran"/>
    <property type="match status" value="1"/>
</dbReference>
<evidence type="ECO:0000259" key="6">
    <source>
        <dbReference type="PROSITE" id="PS50893"/>
    </source>
</evidence>
<dbReference type="SUPFAM" id="SSF52540">
    <property type="entry name" value="P-loop containing nucleoside triphosphate hydrolases"/>
    <property type="match status" value="1"/>
</dbReference>
<dbReference type="InterPro" id="IPR027417">
    <property type="entry name" value="P-loop_NTPase"/>
</dbReference>
<dbReference type="Proteomes" id="UP000537592">
    <property type="component" value="Unassembled WGS sequence"/>
</dbReference>
<evidence type="ECO:0000256" key="4">
    <source>
        <dbReference type="ARBA" id="ARBA00022741"/>
    </source>
</evidence>
<dbReference type="AlphaFoldDB" id="A0A7W6EHM8"/>
<comment type="subcellular location">
    <subcellularLocation>
        <location evidence="1">Cell inner membrane</location>
        <topology evidence="1">Peripheral membrane protein</topology>
    </subcellularLocation>
</comment>
<dbReference type="GO" id="GO:0016887">
    <property type="term" value="F:ATP hydrolysis activity"/>
    <property type="evidence" value="ECO:0007669"/>
    <property type="project" value="InterPro"/>
</dbReference>
<comment type="caution">
    <text evidence="7">The sequence shown here is derived from an EMBL/GenBank/DDBJ whole genome shotgun (WGS) entry which is preliminary data.</text>
</comment>
<dbReference type="GO" id="GO:0015833">
    <property type="term" value="P:peptide transport"/>
    <property type="evidence" value="ECO:0007669"/>
    <property type="project" value="InterPro"/>
</dbReference>